<organism evidence="1 2">
    <name type="scientific">Methylorubrum extorquens (strain ATCC 14718 / DSM 1338 / JCM 2805 / NCIMB 9133 / AM1)</name>
    <name type="common">Methylobacterium extorquens</name>
    <dbReference type="NCBI Taxonomy" id="272630"/>
    <lineage>
        <taxon>Bacteria</taxon>
        <taxon>Pseudomonadati</taxon>
        <taxon>Pseudomonadota</taxon>
        <taxon>Alphaproteobacteria</taxon>
        <taxon>Hyphomicrobiales</taxon>
        <taxon>Methylobacteriaceae</taxon>
        <taxon>Methylorubrum</taxon>
    </lineage>
</organism>
<proteinExistence type="predicted"/>
<dbReference type="KEGG" id="mea:Mex_1p1560"/>
<dbReference type="AlphaFoldDB" id="C5B072"/>
<dbReference type="eggNOG" id="ENOG5032P9Q">
    <property type="taxonomic scope" value="Bacteria"/>
</dbReference>
<keyword evidence="2" id="KW-1185">Reference proteome</keyword>
<gene>
    <name evidence="1" type="ordered locus">MexAM1_META1p1560</name>
</gene>
<dbReference type="HOGENOM" id="CLU_1568906_0_0_5"/>
<evidence type="ECO:0000313" key="2">
    <source>
        <dbReference type="Proteomes" id="UP000009081"/>
    </source>
</evidence>
<evidence type="ECO:0000313" key="1">
    <source>
        <dbReference type="EMBL" id="ACS39422.1"/>
    </source>
</evidence>
<name>C5B072_METEA</name>
<dbReference type="RefSeq" id="WP_012752534.1">
    <property type="nucleotide sequence ID" value="NC_012808.1"/>
</dbReference>
<dbReference type="STRING" id="272630.MexAM1_META1p1560"/>
<accession>C5B072</accession>
<dbReference type="OrthoDB" id="10008293at2"/>
<sequence>MNVHNPLPLNDGLADAEVETIILEQMAACDAPVLPAVPTEADLAAIAAYKLTQAWMRLFEQERAVPGSVEYGELFDARSCMQQAHCYHGDLLEIAGIGDIGLRWELRPYDTARFELAPNGADDGLMTVPRGLPAAAYRAIIQAYGLGEEHGKVDLQSDMRRLLGLSGAVV</sequence>
<dbReference type="EMBL" id="CP001510">
    <property type="protein sequence ID" value="ACS39422.1"/>
    <property type="molecule type" value="Genomic_DNA"/>
</dbReference>
<dbReference type="Proteomes" id="UP000009081">
    <property type="component" value="Chromosome"/>
</dbReference>
<reference evidence="1 2" key="1">
    <citation type="journal article" date="2009" name="PLoS ONE">
        <title>Methylobacterium genome sequences: a reference blueprint to investigate microbial metabolism of C1 compounds from natural and industrial sources.</title>
        <authorList>
            <person name="Vuilleumier S."/>
            <person name="Chistoserdova L."/>
            <person name="Lee M.-C."/>
            <person name="Bringel F."/>
            <person name="Lajus A."/>
            <person name="Zhou Y."/>
            <person name="Gourion B."/>
            <person name="Barbe V."/>
            <person name="Chang J."/>
            <person name="Cruveiller S."/>
            <person name="Dossat C."/>
            <person name="Gillett W."/>
            <person name="Gruffaz C."/>
            <person name="Haugen E."/>
            <person name="Hourcade E."/>
            <person name="Levy R."/>
            <person name="Mangenot S."/>
            <person name="Muller E."/>
            <person name="Nadalig T."/>
            <person name="Pagni M."/>
            <person name="Penny C."/>
            <person name="Peyraud R."/>
            <person name="Robinson D.G."/>
            <person name="Roche D."/>
            <person name="Rouy Z."/>
            <person name="Saenampechek C."/>
            <person name="Salvignol G."/>
            <person name="Vallenet D."/>
            <person name="Wu Z."/>
            <person name="Marx C.J."/>
            <person name="Vorholt J.A."/>
            <person name="Olson M.V."/>
            <person name="Kaul R."/>
            <person name="Weissenbach J."/>
            <person name="Medigue C."/>
            <person name="Lidstrom M.E."/>
        </authorList>
    </citation>
    <scope>NUCLEOTIDE SEQUENCE [LARGE SCALE GENOMIC DNA]</scope>
    <source>
        <strain evidence="2">ATCC 14718 / DSM 1338 / JCM 2805 / NCIMB 9133 / AM1</strain>
    </source>
</reference>
<protein>
    <submittedName>
        <fullName evidence="1">Uncharacterized protein</fullName>
    </submittedName>
</protein>